<dbReference type="Proteomes" id="UP000824881">
    <property type="component" value="Unassembled WGS sequence"/>
</dbReference>
<proteinExistence type="predicted"/>
<name>A0ACB7IRU7_PLECO</name>
<organism evidence="1 2">
    <name type="scientific">Pleurotus cornucopiae</name>
    <name type="common">Cornucopia mushroom</name>
    <dbReference type="NCBI Taxonomy" id="5321"/>
    <lineage>
        <taxon>Eukaryota</taxon>
        <taxon>Fungi</taxon>
        <taxon>Dikarya</taxon>
        <taxon>Basidiomycota</taxon>
        <taxon>Agaricomycotina</taxon>
        <taxon>Agaricomycetes</taxon>
        <taxon>Agaricomycetidae</taxon>
        <taxon>Agaricales</taxon>
        <taxon>Pleurotineae</taxon>
        <taxon>Pleurotaceae</taxon>
        <taxon>Pleurotus</taxon>
    </lineage>
</organism>
<sequence>MLRKQSKNYGGGINNVAGGEDDYGSGKSVKGGSHKNLGQSPAMLSVVASPPAPESPTTDSPQPATTSSIPVAVATPITTSVLPSNPINALARNSTTSMPTSRNGSSHPLGNSPCVSSSQTVQRELHQLRIVLGSVAVALSLMAICSAGWFVYARHRLQTKKRKALSWQIAHGTPPIKFADPRVQEYLSNRFPHHLSVVRSKPKEHRVVWMDEFAHSISTSNTTFVVAMPPAPLPVHRSAGSLSNPSAHELSSLQYYCPPISPLSMLDTDDILRPSDAYDEQPRSSGSP</sequence>
<dbReference type="EMBL" id="WQMT02000007">
    <property type="protein sequence ID" value="KAG9220937.1"/>
    <property type="molecule type" value="Genomic_DNA"/>
</dbReference>
<gene>
    <name evidence="1" type="ORF">CCMSSC00406_0002463</name>
</gene>
<evidence type="ECO:0000313" key="2">
    <source>
        <dbReference type="Proteomes" id="UP000824881"/>
    </source>
</evidence>
<protein>
    <submittedName>
        <fullName evidence="1">Uncharacterized protein</fullName>
    </submittedName>
</protein>
<reference evidence="1 2" key="1">
    <citation type="journal article" date="2021" name="Appl. Environ. Microbiol.">
        <title>Genetic linkage and physical mapping for an oyster mushroom Pleurotus cornucopiae and QTL analysis for the trait cap color.</title>
        <authorList>
            <person name="Zhang Y."/>
            <person name="Gao W."/>
            <person name="Sonnenberg A."/>
            <person name="Chen Q."/>
            <person name="Zhang J."/>
            <person name="Huang C."/>
        </authorList>
    </citation>
    <scope>NUCLEOTIDE SEQUENCE [LARGE SCALE GENOMIC DNA]</scope>
    <source>
        <strain evidence="1">CCMSSC00406</strain>
    </source>
</reference>
<comment type="caution">
    <text evidence="1">The sequence shown here is derived from an EMBL/GenBank/DDBJ whole genome shotgun (WGS) entry which is preliminary data.</text>
</comment>
<keyword evidence="2" id="KW-1185">Reference proteome</keyword>
<evidence type="ECO:0000313" key="1">
    <source>
        <dbReference type="EMBL" id="KAG9220937.1"/>
    </source>
</evidence>
<accession>A0ACB7IRU7</accession>